<feature type="domain" description="Phosphoribosyltransferase" evidence="2">
    <location>
        <begin position="160"/>
        <end position="216"/>
    </location>
</feature>
<evidence type="ECO:0000259" key="2">
    <source>
        <dbReference type="Pfam" id="PF00156"/>
    </source>
</evidence>
<evidence type="ECO:0000313" key="4">
    <source>
        <dbReference type="Proteomes" id="UP000237006"/>
    </source>
</evidence>
<dbReference type="CDD" id="cd06223">
    <property type="entry name" value="PRTases_typeI"/>
    <property type="match status" value="1"/>
</dbReference>
<accession>A0A2H0TKJ7</accession>
<proteinExistence type="inferred from homology"/>
<dbReference type="InterPro" id="IPR051910">
    <property type="entry name" value="ComF/GntX_DNA_util-trans"/>
</dbReference>
<name>A0A2H0TKJ7_9BACT</name>
<dbReference type="InterPro" id="IPR000836">
    <property type="entry name" value="PRTase_dom"/>
</dbReference>
<dbReference type="PANTHER" id="PTHR47505">
    <property type="entry name" value="DNA UTILIZATION PROTEIN YHGH"/>
    <property type="match status" value="1"/>
</dbReference>
<gene>
    <name evidence="3" type="ORF">COU41_00475</name>
</gene>
<dbReference type="PANTHER" id="PTHR47505:SF1">
    <property type="entry name" value="DNA UTILIZATION PROTEIN YHGH"/>
    <property type="match status" value="1"/>
</dbReference>
<dbReference type="EMBL" id="PFCI01000010">
    <property type="protein sequence ID" value="PIR72411.1"/>
    <property type="molecule type" value="Genomic_DNA"/>
</dbReference>
<dbReference type="AlphaFoldDB" id="A0A2H0TKJ7"/>
<comment type="caution">
    <text evidence="3">The sequence shown here is derived from an EMBL/GenBank/DDBJ whole genome shotgun (WGS) entry which is preliminary data.</text>
</comment>
<dbReference type="InterPro" id="IPR029057">
    <property type="entry name" value="PRTase-like"/>
</dbReference>
<evidence type="ECO:0000313" key="3">
    <source>
        <dbReference type="EMBL" id="PIR72411.1"/>
    </source>
</evidence>
<dbReference type="SUPFAM" id="SSF53271">
    <property type="entry name" value="PRTase-like"/>
    <property type="match status" value="1"/>
</dbReference>
<dbReference type="Pfam" id="PF00156">
    <property type="entry name" value="Pribosyltran"/>
    <property type="match status" value="1"/>
</dbReference>
<evidence type="ECO:0000256" key="1">
    <source>
        <dbReference type="ARBA" id="ARBA00008007"/>
    </source>
</evidence>
<organism evidence="3 4">
    <name type="scientific">Candidatus Nealsonbacteria bacterium CG10_big_fil_rev_8_21_14_0_10_36_228</name>
    <dbReference type="NCBI Taxonomy" id="1974708"/>
    <lineage>
        <taxon>Bacteria</taxon>
        <taxon>Candidatus Nealsoniibacteriota</taxon>
    </lineage>
</organism>
<dbReference type="Proteomes" id="UP000237006">
    <property type="component" value="Unassembled WGS sequence"/>
</dbReference>
<reference evidence="4" key="1">
    <citation type="submission" date="2017-09" db="EMBL/GenBank/DDBJ databases">
        <title>Depth-based differentiation of microbial function through sediment-hosted aquifers and enrichment of novel symbionts in the deep terrestrial subsurface.</title>
        <authorList>
            <person name="Probst A.J."/>
            <person name="Ladd B."/>
            <person name="Jarett J.K."/>
            <person name="Geller-Mcgrath D.E."/>
            <person name="Sieber C.M.K."/>
            <person name="Emerson J.B."/>
            <person name="Anantharaman K."/>
            <person name="Thomas B.C."/>
            <person name="Malmstrom R."/>
            <person name="Stieglmeier M."/>
            <person name="Klingl A."/>
            <person name="Woyke T."/>
            <person name="Ryan C.M."/>
            <person name="Banfield J.F."/>
        </authorList>
    </citation>
    <scope>NUCLEOTIDE SEQUENCE [LARGE SCALE GENOMIC DNA]</scope>
</reference>
<sequence>MLNKVKNFLLNLFYPKYCFLCQREGTYLCQDCLSTLEISGFHQKFSTENLSDLYFATSYQKPLIKNLIQSFKYKPFVKELTDNLSSLIIEHFQLLEKPPDFADFILIPVPMEKKKLKWRGFNQAEEIGKELSKFFRISLLNNVLAKIKETPAQVDLSEEERKENIRNAFSIKNGGQILGRKILLVDDIYTTGSTLTECAKVLKEAGAKEIIGIVIARG</sequence>
<protein>
    <recommendedName>
        <fullName evidence="2">Phosphoribosyltransferase domain-containing protein</fullName>
    </recommendedName>
</protein>
<dbReference type="Gene3D" id="3.40.50.2020">
    <property type="match status" value="1"/>
</dbReference>
<comment type="similarity">
    <text evidence="1">Belongs to the ComF/GntX family.</text>
</comment>